<evidence type="ECO:0000313" key="3">
    <source>
        <dbReference type="Proteomes" id="UP000184304"/>
    </source>
</evidence>
<evidence type="ECO:0000313" key="2">
    <source>
        <dbReference type="EMBL" id="OJI85389.1"/>
    </source>
</evidence>
<dbReference type="EMBL" id="KV878198">
    <property type="protein sequence ID" value="OJI85389.1"/>
    <property type="molecule type" value="Genomic_DNA"/>
</dbReference>
<name>A0A1L9N867_ASPTC</name>
<organism evidence="2 3">
    <name type="scientific">Aspergillus tubingensis (strain CBS 134.48)</name>
    <dbReference type="NCBI Taxonomy" id="767770"/>
    <lineage>
        <taxon>Eukaryota</taxon>
        <taxon>Fungi</taxon>
        <taxon>Dikarya</taxon>
        <taxon>Ascomycota</taxon>
        <taxon>Pezizomycotina</taxon>
        <taxon>Eurotiomycetes</taxon>
        <taxon>Eurotiomycetidae</taxon>
        <taxon>Eurotiales</taxon>
        <taxon>Aspergillaceae</taxon>
        <taxon>Aspergillus</taxon>
        <taxon>Aspergillus subgen. Circumdati</taxon>
    </lineage>
</organism>
<keyword evidence="1" id="KW-0812">Transmembrane</keyword>
<keyword evidence="3" id="KW-1185">Reference proteome</keyword>
<dbReference type="Proteomes" id="UP000184304">
    <property type="component" value="Unassembled WGS sequence"/>
</dbReference>
<protein>
    <submittedName>
        <fullName evidence="2">Uncharacterized protein</fullName>
    </submittedName>
</protein>
<dbReference type="AlphaFoldDB" id="A0A1L9N867"/>
<sequence length="115" mass="13127">MLMGNGDWRRSRGAKVLPACHVRFSSAILGYVWCSTVIKDNISSAGVVLYELGCGECSRAQKTRLIRHGFRIRRGFHNYSFRDPVFFFFLLPFILLEGFLSVYCSRFGSMTICDV</sequence>
<reference evidence="3" key="1">
    <citation type="journal article" date="2017" name="Genome Biol.">
        <title>Comparative genomics reveals high biological diversity and specific adaptations in the industrially and medically important fungal genus Aspergillus.</title>
        <authorList>
            <person name="de Vries R.P."/>
            <person name="Riley R."/>
            <person name="Wiebenga A."/>
            <person name="Aguilar-Osorio G."/>
            <person name="Amillis S."/>
            <person name="Uchima C.A."/>
            <person name="Anderluh G."/>
            <person name="Asadollahi M."/>
            <person name="Askin M."/>
            <person name="Barry K."/>
            <person name="Battaglia E."/>
            <person name="Bayram O."/>
            <person name="Benocci T."/>
            <person name="Braus-Stromeyer S.A."/>
            <person name="Caldana C."/>
            <person name="Canovas D."/>
            <person name="Cerqueira G.C."/>
            <person name="Chen F."/>
            <person name="Chen W."/>
            <person name="Choi C."/>
            <person name="Clum A."/>
            <person name="Dos Santos R.A."/>
            <person name="Damasio A.R."/>
            <person name="Diallinas G."/>
            <person name="Emri T."/>
            <person name="Fekete E."/>
            <person name="Flipphi M."/>
            <person name="Freyberg S."/>
            <person name="Gallo A."/>
            <person name="Gournas C."/>
            <person name="Habgood R."/>
            <person name="Hainaut M."/>
            <person name="Harispe M.L."/>
            <person name="Henrissat B."/>
            <person name="Hilden K.S."/>
            <person name="Hope R."/>
            <person name="Hossain A."/>
            <person name="Karabika E."/>
            <person name="Karaffa L."/>
            <person name="Karanyi Z."/>
            <person name="Krasevec N."/>
            <person name="Kuo A."/>
            <person name="Kusch H."/>
            <person name="LaButti K."/>
            <person name="Lagendijk E.L."/>
            <person name="Lapidus A."/>
            <person name="Levasseur A."/>
            <person name="Lindquist E."/>
            <person name="Lipzen A."/>
            <person name="Logrieco A.F."/>
            <person name="MacCabe A."/>
            <person name="Maekelae M.R."/>
            <person name="Malavazi I."/>
            <person name="Melin P."/>
            <person name="Meyer V."/>
            <person name="Mielnichuk N."/>
            <person name="Miskei M."/>
            <person name="Molnar A.P."/>
            <person name="Mule G."/>
            <person name="Ngan C.Y."/>
            <person name="Orejas M."/>
            <person name="Orosz E."/>
            <person name="Ouedraogo J.P."/>
            <person name="Overkamp K.M."/>
            <person name="Park H.-S."/>
            <person name="Perrone G."/>
            <person name="Piumi F."/>
            <person name="Punt P.J."/>
            <person name="Ram A.F."/>
            <person name="Ramon A."/>
            <person name="Rauscher S."/>
            <person name="Record E."/>
            <person name="Riano-Pachon D.M."/>
            <person name="Robert V."/>
            <person name="Roehrig J."/>
            <person name="Ruller R."/>
            <person name="Salamov A."/>
            <person name="Salih N.S."/>
            <person name="Samson R.A."/>
            <person name="Sandor E."/>
            <person name="Sanguinetti M."/>
            <person name="Schuetze T."/>
            <person name="Sepcic K."/>
            <person name="Shelest E."/>
            <person name="Sherlock G."/>
            <person name="Sophianopoulou V."/>
            <person name="Squina F.M."/>
            <person name="Sun H."/>
            <person name="Susca A."/>
            <person name="Todd R.B."/>
            <person name="Tsang A."/>
            <person name="Unkles S.E."/>
            <person name="van de Wiele N."/>
            <person name="van Rossen-Uffink D."/>
            <person name="Oliveira J.V."/>
            <person name="Vesth T.C."/>
            <person name="Visser J."/>
            <person name="Yu J.-H."/>
            <person name="Zhou M."/>
            <person name="Andersen M.R."/>
            <person name="Archer D.B."/>
            <person name="Baker S.E."/>
            <person name="Benoit I."/>
            <person name="Brakhage A.A."/>
            <person name="Braus G.H."/>
            <person name="Fischer R."/>
            <person name="Frisvad J.C."/>
            <person name="Goldman G.H."/>
            <person name="Houbraken J."/>
            <person name="Oakley B."/>
            <person name="Pocsi I."/>
            <person name="Scazzocchio C."/>
            <person name="Seiboth B."/>
            <person name="vanKuyk P.A."/>
            <person name="Wortman J."/>
            <person name="Dyer P.S."/>
            <person name="Grigoriev I.V."/>
        </authorList>
    </citation>
    <scope>NUCLEOTIDE SEQUENCE [LARGE SCALE GENOMIC DNA]</scope>
    <source>
        <strain evidence="3">CBS 134.48</strain>
    </source>
</reference>
<keyword evidence="1" id="KW-0472">Membrane</keyword>
<evidence type="ECO:0000256" key="1">
    <source>
        <dbReference type="SAM" id="Phobius"/>
    </source>
</evidence>
<keyword evidence="1" id="KW-1133">Transmembrane helix</keyword>
<gene>
    <name evidence="2" type="ORF">ASPTUDRAFT_575277</name>
</gene>
<accession>A0A1L9N867</accession>
<proteinExistence type="predicted"/>
<feature type="transmembrane region" description="Helical" evidence="1">
    <location>
        <begin position="84"/>
        <end position="103"/>
    </location>
</feature>
<dbReference type="VEuPathDB" id="FungiDB:ASPTUDRAFT_575277"/>